<dbReference type="eggNOG" id="KOG2413">
    <property type="taxonomic scope" value="Eukaryota"/>
</dbReference>
<dbReference type="OrthoDB" id="9995434at2759"/>
<organism evidence="11">
    <name type="scientific">Volvox carteri f. nagariensis</name>
    <dbReference type="NCBI Taxonomy" id="3068"/>
    <lineage>
        <taxon>Eukaryota</taxon>
        <taxon>Viridiplantae</taxon>
        <taxon>Chlorophyta</taxon>
        <taxon>core chlorophytes</taxon>
        <taxon>Chlorophyceae</taxon>
        <taxon>CS clade</taxon>
        <taxon>Chlamydomonadales</taxon>
        <taxon>Volvocaceae</taxon>
        <taxon>Volvox</taxon>
    </lineage>
</organism>
<dbReference type="Gene3D" id="3.40.350.10">
    <property type="entry name" value="Creatinase/prolidase N-terminal domain"/>
    <property type="match status" value="2"/>
</dbReference>
<evidence type="ECO:0000259" key="9">
    <source>
        <dbReference type="Pfam" id="PF16188"/>
    </source>
</evidence>
<comment type="similarity">
    <text evidence="2">Belongs to the peptidase M24B family.</text>
</comment>
<sequence>MSSADGGRGVSAYVVPTEDPHMSEYPPEHLKFRQYISGFTGTAGTVVVTTDAALLWTDGRYFLQAAAELGPEWTLMKAGTAGCPDLEDWLATNLPQGARVGIDPWVHTVNSVRNLQRKLEDAGKVLVPLLSDGNLVGNIWGEGRPPAPSTPLRVHDMQWAGEDVPAKLGRMREQMRNAGATALLAPSLDEVAWLYNTRGGDVDHNPVALSYALITADSAVLYVDTAKVVNPVAQHLAEAGVQVKAYETLLDDVAAVAATGGRLWLDPARVSYAGAPTHGSAGGAREANGDHHVSNNGGSAAAGGGVKAPFRPVELPSPVTAAKAIKNPSELAGMREAHLRDAVAVCQFMKWLEDKVGSGATVSEVEVDEVLTGFRRQQQGFVETSFATIAGAGPNGAIIHYRAQPGSCRHVDDNTLLLLDSGGQYDCGTTDITRTVHTGTPSDHQRRCFTRVLQGHIALDSAIWPEGTPGAALDPLARLPLWREGLNYRHGTGHGVGAALNVHEGPQAISMRYHITTPLAPAMVCSNEPGYYEDGSFGVRIENLVVVVEKETPFRYAGQQYLGFERLTLVPMQAKLVDTALLSPQEAAWLDGYHREVWERVSPRMQDQPELLEWLRTNTRPLAEQLGAPA</sequence>
<accession>D8UIG2</accession>
<evidence type="ECO:0000256" key="1">
    <source>
        <dbReference type="ARBA" id="ARBA00001936"/>
    </source>
</evidence>
<dbReference type="AlphaFoldDB" id="D8UIG2"/>
<dbReference type="InterPro" id="IPR000587">
    <property type="entry name" value="Creatinase_N"/>
</dbReference>
<dbReference type="Proteomes" id="UP000001058">
    <property type="component" value="Unassembled WGS sequence"/>
</dbReference>
<evidence type="ECO:0000256" key="4">
    <source>
        <dbReference type="ARBA" id="ARBA00022801"/>
    </source>
</evidence>
<dbReference type="FunFam" id="3.90.230.10:FF:000007">
    <property type="entry name" value="Xaa-Pro aminopeptidase P"/>
    <property type="match status" value="1"/>
</dbReference>
<keyword evidence="3" id="KW-0479">Metal-binding</keyword>
<dbReference type="Pfam" id="PF16189">
    <property type="entry name" value="Creatinase_N_2"/>
    <property type="match status" value="1"/>
</dbReference>
<comment type="cofactor">
    <cofactor evidence="1">
        <name>Mn(2+)</name>
        <dbReference type="ChEBI" id="CHEBI:29035"/>
    </cofactor>
</comment>
<dbReference type="GO" id="GO:0005737">
    <property type="term" value="C:cytoplasm"/>
    <property type="evidence" value="ECO:0007669"/>
    <property type="project" value="UniProtKB-ARBA"/>
</dbReference>
<evidence type="ECO:0000256" key="5">
    <source>
        <dbReference type="ARBA" id="ARBA00023211"/>
    </source>
</evidence>
<dbReference type="InterPro" id="IPR033740">
    <property type="entry name" value="Pept_M24B"/>
</dbReference>
<name>D8UIG2_VOLCA</name>
<keyword evidence="5" id="KW-0464">Manganese</keyword>
<reference evidence="10 11" key="1">
    <citation type="journal article" date="2010" name="Science">
        <title>Genomic analysis of organismal complexity in the multicellular green alga Volvox carteri.</title>
        <authorList>
            <person name="Prochnik S.E."/>
            <person name="Umen J."/>
            <person name="Nedelcu A.M."/>
            <person name="Hallmann A."/>
            <person name="Miller S.M."/>
            <person name="Nishii I."/>
            <person name="Ferris P."/>
            <person name="Kuo A."/>
            <person name="Mitros T."/>
            <person name="Fritz-Laylin L.K."/>
            <person name="Hellsten U."/>
            <person name="Chapman J."/>
            <person name="Simakov O."/>
            <person name="Rensing S.A."/>
            <person name="Terry A."/>
            <person name="Pangilinan J."/>
            <person name="Kapitonov V."/>
            <person name="Jurka J."/>
            <person name="Salamov A."/>
            <person name="Shapiro H."/>
            <person name="Schmutz J."/>
            <person name="Grimwood J."/>
            <person name="Lindquist E."/>
            <person name="Lucas S."/>
            <person name="Grigoriev I.V."/>
            <person name="Schmitt R."/>
            <person name="Kirk D."/>
            <person name="Rokhsar D.S."/>
        </authorList>
    </citation>
    <scope>NUCLEOTIDE SEQUENCE [LARGE SCALE GENOMIC DNA]</scope>
    <source>
        <strain evidence="11">f. Nagariensis / Eve</strain>
    </source>
</reference>
<dbReference type="InterPro" id="IPR036005">
    <property type="entry name" value="Creatinase/aminopeptidase-like"/>
</dbReference>
<evidence type="ECO:0000313" key="10">
    <source>
        <dbReference type="EMBL" id="EFJ40447.1"/>
    </source>
</evidence>
<evidence type="ECO:0000256" key="2">
    <source>
        <dbReference type="ARBA" id="ARBA00008766"/>
    </source>
</evidence>
<dbReference type="MEROPS" id="M24.009"/>
<dbReference type="Gene3D" id="3.90.230.10">
    <property type="entry name" value="Creatinase/methionine aminopeptidase superfamily"/>
    <property type="match status" value="1"/>
</dbReference>
<feature type="domain" description="Creatinase N-terminal" evidence="8">
    <location>
        <begin position="33"/>
        <end position="122"/>
    </location>
</feature>
<dbReference type="FunCoup" id="D8UIG2">
    <property type="interactions" value="1972"/>
</dbReference>
<dbReference type="GeneID" id="9627929"/>
<dbReference type="PANTHER" id="PTHR43763">
    <property type="entry name" value="XAA-PRO AMINOPEPTIDASE 1"/>
    <property type="match status" value="1"/>
</dbReference>
<dbReference type="SUPFAM" id="SSF55920">
    <property type="entry name" value="Creatinase/aminopeptidase"/>
    <property type="match status" value="1"/>
</dbReference>
<dbReference type="CDD" id="cd01085">
    <property type="entry name" value="APP"/>
    <property type="match status" value="1"/>
</dbReference>
<dbReference type="Pfam" id="PF01321">
    <property type="entry name" value="Creatinase_N"/>
    <property type="match status" value="1"/>
</dbReference>
<evidence type="ECO:0000313" key="11">
    <source>
        <dbReference type="Proteomes" id="UP000001058"/>
    </source>
</evidence>
<dbReference type="FunFam" id="3.40.350.10:FF:000003">
    <property type="entry name" value="Xaa-pro aminopeptidase P"/>
    <property type="match status" value="1"/>
</dbReference>
<evidence type="ECO:0000259" key="8">
    <source>
        <dbReference type="Pfam" id="PF01321"/>
    </source>
</evidence>
<feature type="domain" description="Peptidase M24" evidence="7">
    <location>
        <begin position="333"/>
        <end position="549"/>
    </location>
</feature>
<evidence type="ECO:0008006" key="12">
    <source>
        <dbReference type="Google" id="ProtNLM"/>
    </source>
</evidence>
<dbReference type="EMBL" id="GL378415">
    <property type="protein sequence ID" value="EFJ40447.1"/>
    <property type="molecule type" value="Genomic_DNA"/>
</dbReference>
<dbReference type="SUPFAM" id="SSF53092">
    <property type="entry name" value="Creatinase/prolidase N-terminal domain"/>
    <property type="match status" value="1"/>
</dbReference>
<dbReference type="Pfam" id="PF00557">
    <property type="entry name" value="Peptidase_M24"/>
    <property type="match status" value="1"/>
</dbReference>
<gene>
    <name evidence="10" type="ORF">VOLCADRAFT_77935</name>
</gene>
<dbReference type="STRING" id="3068.D8UIG2"/>
<keyword evidence="11" id="KW-1185">Reference proteome</keyword>
<evidence type="ECO:0000256" key="6">
    <source>
        <dbReference type="SAM" id="MobiDB-lite"/>
    </source>
</evidence>
<dbReference type="PANTHER" id="PTHR43763:SF6">
    <property type="entry name" value="XAA-PRO AMINOPEPTIDASE 1"/>
    <property type="match status" value="1"/>
</dbReference>
<keyword evidence="4" id="KW-0378">Hydrolase</keyword>
<dbReference type="GO" id="GO:0070006">
    <property type="term" value="F:metalloaminopeptidase activity"/>
    <property type="evidence" value="ECO:0007669"/>
    <property type="project" value="InterPro"/>
</dbReference>
<dbReference type="InterPro" id="IPR050422">
    <property type="entry name" value="X-Pro_aminopeptidase_P"/>
</dbReference>
<dbReference type="InterPro" id="IPR000994">
    <property type="entry name" value="Pept_M24"/>
</dbReference>
<feature type="region of interest" description="Disordered" evidence="6">
    <location>
        <begin position="276"/>
        <end position="305"/>
    </location>
</feature>
<dbReference type="InParanoid" id="D8UIG2"/>
<feature type="domain" description="Peptidase M24 C-terminal" evidence="9">
    <location>
        <begin position="560"/>
        <end position="622"/>
    </location>
</feature>
<evidence type="ECO:0000259" key="7">
    <source>
        <dbReference type="Pfam" id="PF00557"/>
    </source>
</evidence>
<dbReference type="InterPro" id="IPR032416">
    <property type="entry name" value="Peptidase_M24_C"/>
</dbReference>
<dbReference type="Pfam" id="PF16188">
    <property type="entry name" value="Peptidase_M24_C"/>
    <property type="match status" value="1"/>
</dbReference>
<protein>
    <recommendedName>
        <fullName evidence="12">Xaa-Pro aminopeptidase</fullName>
    </recommendedName>
</protein>
<dbReference type="InterPro" id="IPR029149">
    <property type="entry name" value="Creatin/AminoP/Spt16_N"/>
</dbReference>
<evidence type="ECO:0000256" key="3">
    <source>
        <dbReference type="ARBA" id="ARBA00022723"/>
    </source>
</evidence>
<proteinExistence type="inferred from homology"/>
<dbReference type="KEGG" id="vcn:VOLCADRAFT_77935"/>
<dbReference type="RefSeq" id="XP_002958447.1">
    <property type="nucleotide sequence ID" value="XM_002958401.1"/>
</dbReference>
<dbReference type="GO" id="GO:0046872">
    <property type="term" value="F:metal ion binding"/>
    <property type="evidence" value="ECO:0007669"/>
    <property type="project" value="UniProtKB-KW"/>
</dbReference>